<gene>
    <name evidence="16" type="primary">coaX</name>
    <name evidence="17" type="ORF">F3059_10135</name>
</gene>
<feature type="binding site" evidence="16">
    <location>
        <begin position="6"/>
        <end position="13"/>
    </location>
    <ligand>
        <name>ATP</name>
        <dbReference type="ChEBI" id="CHEBI:30616"/>
    </ligand>
</feature>
<dbReference type="AlphaFoldDB" id="A0A6N6M654"/>
<evidence type="ECO:0000256" key="13">
    <source>
        <dbReference type="ARBA" id="ARBA00022993"/>
    </source>
</evidence>
<comment type="cofactor">
    <cofactor evidence="2">
        <name>K(+)</name>
        <dbReference type="ChEBI" id="CHEBI:29103"/>
    </cofactor>
</comment>
<comment type="subcellular location">
    <subcellularLocation>
        <location evidence="3 16">Cytoplasm</location>
    </subcellularLocation>
</comment>
<evidence type="ECO:0000256" key="11">
    <source>
        <dbReference type="ARBA" id="ARBA00022840"/>
    </source>
</evidence>
<dbReference type="Proteomes" id="UP000435357">
    <property type="component" value="Unassembled WGS sequence"/>
</dbReference>
<evidence type="ECO:0000256" key="12">
    <source>
        <dbReference type="ARBA" id="ARBA00022958"/>
    </source>
</evidence>
<feature type="binding site" evidence="16">
    <location>
        <position position="87"/>
    </location>
    <ligand>
        <name>substrate</name>
    </ligand>
</feature>
<dbReference type="PANTHER" id="PTHR34265">
    <property type="entry name" value="TYPE III PANTOTHENATE KINASE"/>
    <property type="match status" value="1"/>
</dbReference>
<organism evidence="17 18">
    <name type="scientific">Salibacter halophilus</name>
    <dbReference type="NCBI Taxonomy" id="1803916"/>
    <lineage>
        <taxon>Bacteria</taxon>
        <taxon>Pseudomonadati</taxon>
        <taxon>Bacteroidota</taxon>
        <taxon>Flavobacteriia</taxon>
        <taxon>Flavobacteriales</taxon>
        <taxon>Salibacteraceae</taxon>
        <taxon>Salibacter</taxon>
    </lineage>
</organism>
<evidence type="ECO:0000256" key="15">
    <source>
        <dbReference type="ARBA" id="ARBA00040883"/>
    </source>
</evidence>
<keyword evidence="11 16" id="KW-0067">ATP-binding</keyword>
<dbReference type="UniPathway" id="UPA00241">
    <property type="reaction ID" value="UER00352"/>
</dbReference>
<dbReference type="CDD" id="cd24015">
    <property type="entry name" value="ASKHA_NBD_PanK-III"/>
    <property type="match status" value="1"/>
</dbReference>
<keyword evidence="16" id="KW-0479">Metal-binding</keyword>
<reference evidence="17 18" key="1">
    <citation type="submission" date="2019-09" db="EMBL/GenBank/DDBJ databases">
        <title>Genomes of Cryomorphaceae.</title>
        <authorList>
            <person name="Bowman J.P."/>
        </authorList>
    </citation>
    <scope>NUCLEOTIDE SEQUENCE [LARGE SCALE GENOMIC DNA]</scope>
    <source>
        <strain evidence="17 18">KCTC 52047</strain>
    </source>
</reference>
<dbReference type="GO" id="GO:0004594">
    <property type="term" value="F:pantothenate kinase activity"/>
    <property type="evidence" value="ECO:0007669"/>
    <property type="project" value="UniProtKB-UniRule"/>
</dbReference>
<comment type="caution">
    <text evidence="17">The sequence shown here is derived from an EMBL/GenBank/DDBJ whole genome shotgun (WGS) entry which is preliminary data.</text>
</comment>
<comment type="function">
    <text evidence="16">Catalyzes the phosphorylation of pantothenate (Pan), the first step in CoA biosynthesis.</text>
</comment>
<keyword evidence="8 16" id="KW-0808">Transferase</keyword>
<evidence type="ECO:0000256" key="1">
    <source>
        <dbReference type="ARBA" id="ARBA00001206"/>
    </source>
</evidence>
<comment type="similarity">
    <text evidence="14 16">Belongs to the type III pantothenate kinase family.</text>
</comment>
<feature type="binding site" evidence="16">
    <location>
        <position position="115"/>
    </location>
    <ligand>
        <name>K(+)</name>
        <dbReference type="ChEBI" id="CHEBI:29103"/>
    </ligand>
</feature>
<dbReference type="Gene3D" id="3.30.420.40">
    <property type="match status" value="2"/>
</dbReference>
<keyword evidence="7 16" id="KW-0963">Cytoplasm</keyword>
<evidence type="ECO:0000256" key="16">
    <source>
        <dbReference type="HAMAP-Rule" id="MF_01274"/>
    </source>
</evidence>
<evidence type="ECO:0000256" key="10">
    <source>
        <dbReference type="ARBA" id="ARBA00022777"/>
    </source>
</evidence>
<dbReference type="InterPro" id="IPR043129">
    <property type="entry name" value="ATPase_NBD"/>
</dbReference>
<dbReference type="NCBIfam" id="TIGR00671">
    <property type="entry name" value="baf"/>
    <property type="match status" value="1"/>
</dbReference>
<evidence type="ECO:0000313" key="18">
    <source>
        <dbReference type="Proteomes" id="UP000435357"/>
    </source>
</evidence>
<proteinExistence type="inferred from homology"/>
<protein>
    <recommendedName>
        <fullName evidence="15 16">Type III pantothenate kinase</fullName>
        <ecNumber evidence="6 16">2.7.1.33</ecNumber>
    </recommendedName>
    <alternativeName>
        <fullName evidence="16">PanK-III</fullName>
    </alternativeName>
    <alternativeName>
        <fullName evidence="16">Pantothenic acid kinase</fullName>
    </alternativeName>
</protein>
<keyword evidence="10 16" id="KW-0418">Kinase</keyword>
<feature type="binding site" evidence="16">
    <location>
        <begin position="94"/>
        <end position="97"/>
    </location>
    <ligand>
        <name>substrate</name>
    </ligand>
</feature>
<evidence type="ECO:0000256" key="5">
    <source>
        <dbReference type="ARBA" id="ARBA00011738"/>
    </source>
</evidence>
<dbReference type="PANTHER" id="PTHR34265:SF1">
    <property type="entry name" value="TYPE III PANTOTHENATE KINASE"/>
    <property type="match status" value="1"/>
</dbReference>
<dbReference type="GO" id="GO:0005737">
    <property type="term" value="C:cytoplasm"/>
    <property type="evidence" value="ECO:0007669"/>
    <property type="project" value="UniProtKB-SubCell"/>
</dbReference>
<dbReference type="HAMAP" id="MF_01274">
    <property type="entry name" value="Pantothen_kinase_3"/>
    <property type="match status" value="1"/>
</dbReference>
<evidence type="ECO:0000256" key="6">
    <source>
        <dbReference type="ARBA" id="ARBA00012102"/>
    </source>
</evidence>
<keyword evidence="18" id="KW-1185">Reference proteome</keyword>
<comment type="subunit">
    <text evidence="5 16">Homodimer.</text>
</comment>
<dbReference type="GO" id="GO:0046872">
    <property type="term" value="F:metal ion binding"/>
    <property type="evidence" value="ECO:0007669"/>
    <property type="project" value="UniProtKB-KW"/>
</dbReference>
<evidence type="ECO:0000313" key="17">
    <source>
        <dbReference type="EMBL" id="KAB1063418.1"/>
    </source>
</evidence>
<dbReference type="InterPro" id="IPR004619">
    <property type="entry name" value="Type_III_PanK"/>
</dbReference>
<evidence type="ECO:0000256" key="3">
    <source>
        <dbReference type="ARBA" id="ARBA00004496"/>
    </source>
</evidence>
<keyword evidence="12 16" id="KW-0630">Potassium</keyword>
<keyword evidence="9 16" id="KW-0547">Nucleotide-binding</keyword>
<feature type="binding site" evidence="16">
    <location>
        <position position="170"/>
    </location>
    <ligand>
        <name>substrate</name>
    </ligand>
</feature>
<sequence>MQLTFDIGNSRIKFGVFKDSKLIESGVVEKVSQLDDYASSWRAAGVSKGIYSSVGKPEVEKDLTNKLSFIQLMKLTHDTSLPIKLDYETPKTLGIDRIAVSVGGFSGNVDTMVIDAGSCITYDIVSRDGYYRGGAITPGIKMRLKAMHHFTARLPLLDDLVDVSFPSKSTGDCMQLGGVTSVEHEMKGFIAEFNKIYNNGRVLLTGGDTVYLAEGLKNHIFADNFLQLKGLNEILNYQSK</sequence>
<dbReference type="GO" id="GO:0005524">
    <property type="term" value="F:ATP binding"/>
    <property type="evidence" value="ECO:0007669"/>
    <property type="project" value="UniProtKB-UniRule"/>
</dbReference>
<evidence type="ECO:0000256" key="4">
    <source>
        <dbReference type="ARBA" id="ARBA00005225"/>
    </source>
</evidence>
<name>A0A6N6M654_9FLAO</name>
<dbReference type="GO" id="GO:0015937">
    <property type="term" value="P:coenzyme A biosynthetic process"/>
    <property type="evidence" value="ECO:0007669"/>
    <property type="project" value="UniProtKB-UniRule"/>
</dbReference>
<evidence type="ECO:0000256" key="9">
    <source>
        <dbReference type="ARBA" id="ARBA00022741"/>
    </source>
</evidence>
<comment type="cofactor">
    <cofactor evidence="16">
        <name>NH4(+)</name>
        <dbReference type="ChEBI" id="CHEBI:28938"/>
    </cofactor>
    <cofactor evidence="16">
        <name>K(+)</name>
        <dbReference type="ChEBI" id="CHEBI:29103"/>
    </cofactor>
    <text evidence="16">A monovalent cation. Ammonium or potassium.</text>
</comment>
<dbReference type="EMBL" id="WACR01000008">
    <property type="protein sequence ID" value="KAB1063418.1"/>
    <property type="molecule type" value="Genomic_DNA"/>
</dbReference>
<evidence type="ECO:0000256" key="7">
    <source>
        <dbReference type="ARBA" id="ARBA00022490"/>
    </source>
</evidence>
<dbReference type="RefSeq" id="WP_151168849.1">
    <property type="nucleotide sequence ID" value="NZ_WACR01000008.1"/>
</dbReference>
<dbReference type="Pfam" id="PF03309">
    <property type="entry name" value="Pan_kinase"/>
    <property type="match status" value="1"/>
</dbReference>
<dbReference type="SUPFAM" id="SSF53067">
    <property type="entry name" value="Actin-like ATPase domain"/>
    <property type="match status" value="2"/>
</dbReference>
<feature type="active site" description="Proton acceptor" evidence="16">
    <location>
        <position position="96"/>
    </location>
</feature>
<accession>A0A6N6M654</accession>
<comment type="catalytic activity">
    <reaction evidence="1 16">
        <text>(R)-pantothenate + ATP = (R)-4'-phosphopantothenate + ADP + H(+)</text>
        <dbReference type="Rhea" id="RHEA:16373"/>
        <dbReference type="ChEBI" id="CHEBI:10986"/>
        <dbReference type="ChEBI" id="CHEBI:15378"/>
        <dbReference type="ChEBI" id="CHEBI:29032"/>
        <dbReference type="ChEBI" id="CHEBI:30616"/>
        <dbReference type="ChEBI" id="CHEBI:456216"/>
        <dbReference type="EC" id="2.7.1.33"/>
    </reaction>
</comment>
<evidence type="ECO:0000256" key="2">
    <source>
        <dbReference type="ARBA" id="ARBA00001958"/>
    </source>
</evidence>
<evidence type="ECO:0000256" key="14">
    <source>
        <dbReference type="ARBA" id="ARBA00038036"/>
    </source>
</evidence>
<comment type="pathway">
    <text evidence="4 16">Cofactor biosynthesis; coenzyme A biosynthesis; CoA from (R)-pantothenate: step 1/5.</text>
</comment>
<dbReference type="EC" id="2.7.1.33" evidence="6 16"/>
<evidence type="ECO:0000256" key="8">
    <source>
        <dbReference type="ARBA" id="ARBA00022679"/>
    </source>
</evidence>
<dbReference type="OrthoDB" id="9804707at2"/>
<keyword evidence="13 16" id="KW-0173">Coenzyme A biosynthesis</keyword>
<feature type="binding site" evidence="16">
    <location>
        <position position="118"/>
    </location>
    <ligand>
        <name>ATP</name>
        <dbReference type="ChEBI" id="CHEBI:30616"/>
    </ligand>
</feature>